<dbReference type="GeneID" id="8512747"/>
<reference evidence="2" key="1">
    <citation type="submission" date="2009-10" db="EMBL/GenBank/DDBJ databases">
        <title>Complete sequence of chromosome of Methanocaldococcus vulcanius M7.</title>
        <authorList>
            <consortium name="US DOE Joint Genome Institute"/>
            <person name="Lucas S."/>
            <person name="Copeland A."/>
            <person name="Lapidus A."/>
            <person name="Glavina del Rio T."/>
            <person name="Dalin E."/>
            <person name="Tice H."/>
            <person name="Bruce D."/>
            <person name="Goodwin L."/>
            <person name="Pitluck S."/>
            <person name="Lcollab F.I."/>
            <person name="Brettin T."/>
            <person name="Detter J.C."/>
            <person name="Han C."/>
            <person name="Tapia R."/>
            <person name="Kuske C.R."/>
            <person name="Schmutz J."/>
            <person name="Larimer F."/>
            <person name="Land M."/>
            <person name="Hauser L."/>
            <person name="Kyrpides N."/>
            <person name="Ovchinikova G."/>
            <person name="Sieprawska-Lupa M."/>
            <person name="Whitman W.B."/>
            <person name="Woyke T."/>
        </authorList>
    </citation>
    <scope>NUCLEOTIDE SEQUENCE [LARGE SCALE GENOMIC DNA]</scope>
    <source>
        <strain evidence="2">M7</strain>
    </source>
</reference>
<sequence length="142" mass="16469">MDFATVLAILSAIGFLVFFAIGGHILMGYELIRKISKSYEKGEDTKKFEDKIVNKSYLTNVLEKITTFTLTSMFLFEIEKQRYVLDVGYMVLFLITLTLYLVPNLTLLVWSTFFGATVFMIILWIFRFLALKSFKKAFINNL</sequence>
<dbReference type="Proteomes" id="UP000002063">
    <property type="component" value="Chromosome"/>
</dbReference>
<evidence type="ECO:0000313" key="2">
    <source>
        <dbReference type="EMBL" id="ACX72274.1"/>
    </source>
</evidence>
<proteinExistence type="predicted"/>
<evidence type="ECO:0000313" key="3">
    <source>
        <dbReference type="Proteomes" id="UP000002063"/>
    </source>
</evidence>
<feature type="transmembrane region" description="Helical" evidence="1">
    <location>
        <begin position="83"/>
        <end position="102"/>
    </location>
</feature>
<dbReference type="KEGG" id="mvu:Metvu_0414"/>
<accession>C9RFC2</accession>
<feature type="transmembrane region" description="Helical" evidence="1">
    <location>
        <begin position="108"/>
        <end position="130"/>
    </location>
</feature>
<keyword evidence="1" id="KW-0472">Membrane</keyword>
<dbReference type="EMBL" id="CP001787">
    <property type="protein sequence ID" value="ACX72274.1"/>
    <property type="molecule type" value="Genomic_DNA"/>
</dbReference>
<dbReference type="eggNOG" id="arCOG09680">
    <property type="taxonomic scope" value="Archaea"/>
</dbReference>
<keyword evidence="1" id="KW-0812">Transmembrane</keyword>
<dbReference type="OrthoDB" id="65920at2157"/>
<dbReference type="AlphaFoldDB" id="C9RFC2"/>
<keyword evidence="3" id="KW-1185">Reference proteome</keyword>
<protein>
    <submittedName>
        <fullName evidence="2">Uncharacterized protein</fullName>
    </submittedName>
</protein>
<gene>
    <name evidence="2" type="ordered locus">Metvu_0414</name>
</gene>
<evidence type="ECO:0000256" key="1">
    <source>
        <dbReference type="SAM" id="Phobius"/>
    </source>
</evidence>
<dbReference type="RefSeq" id="WP_012819818.1">
    <property type="nucleotide sequence ID" value="NC_013407.1"/>
</dbReference>
<feature type="transmembrane region" description="Helical" evidence="1">
    <location>
        <begin position="6"/>
        <end position="29"/>
    </location>
</feature>
<keyword evidence="1" id="KW-1133">Transmembrane helix</keyword>
<name>C9RFC2_METVM</name>
<dbReference type="HOGENOM" id="CLU_1870746_0_0_2"/>
<organism evidence="2 3">
    <name type="scientific">Methanocaldococcus vulcanius (strain ATCC 700851 / DSM 12094 / M7)</name>
    <name type="common">Methanococcus vulcanius</name>
    <dbReference type="NCBI Taxonomy" id="579137"/>
    <lineage>
        <taxon>Archaea</taxon>
        <taxon>Methanobacteriati</taxon>
        <taxon>Methanobacteriota</taxon>
        <taxon>Methanomada group</taxon>
        <taxon>Methanococci</taxon>
        <taxon>Methanococcales</taxon>
        <taxon>Methanocaldococcaceae</taxon>
        <taxon>Methanocaldococcus</taxon>
    </lineage>
</organism>